<evidence type="ECO:0000313" key="1">
    <source>
        <dbReference type="EMBL" id="GAY78534.1"/>
    </source>
</evidence>
<evidence type="ECO:0000313" key="2">
    <source>
        <dbReference type="Proteomes" id="UP000319716"/>
    </source>
</evidence>
<comment type="caution">
    <text evidence="1">The sequence shown here is derived from an EMBL/GenBank/DDBJ whole genome shotgun (WGS) entry which is preliminary data.</text>
</comment>
<dbReference type="EMBL" id="BEXB01000052">
    <property type="protein sequence ID" value="GAY78534.1"/>
    <property type="molecule type" value="Genomic_DNA"/>
</dbReference>
<gene>
    <name evidence="1" type="ORF">NBRC111894_4088</name>
</gene>
<proteinExistence type="predicted"/>
<dbReference type="AlphaFoldDB" id="A0A4Y1ZI00"/>
<organism evidence="1 2">
    <name type="scientific">Sporolactobacillus inulinus</name>
    <dbReference type="NCBI Taxonomy" id="2078"/>
    <lineage>
        <taxon>Bacteria</taxon>
        <taxon>Bacillati</taxon>
        <taxon>Bacillota</taxon>
        <taxon>Bacilli</taxon>
        <taxon>Bacillales</taxon>
        <taxon>Sporolactobacillaceae</taxon>
        <taxon>Sporolactobacillus</taxon>
    </lineage>
</organism>
<dbReference type="Proteomes" id="UP000319716">
    <property type="component" value="Unassembled WGS sequence"/>
</dbReference>
<protein>
    <submittedName>
        <fullName evidence="1">Uncharacterized protein</fullName>
    </submittedName>
</protein>
<reference evidence="1 2" key="1">
    <citation type="submission" date="2017-11" db="EMBL/GenBank/DDBJ databases">
        <title>Draft Genome Sequence of Sporolactobacillus inulinus NBRC 111894 Isolated from Koso, a Japanese Sugar-Vegetable Fermented Beverage.</title>
        <authorList>
            <person name="Chiou T.Y."/>
            <person name="Oshima K."/>
            <person name="Suda W."/>
            <person name="Hattori M."/>
            <person name="Takahashi T."/>
        </authorList>
    </citation>
    <scope>NUCLEOTIDE SEQUENCE [LARGE SCALE GENOMIC DNA]</scope>
    <source>
        <strain evidence="1 2">NBRC111894</strain>
    </source>
</reference>
<sequence>MPNKLLFPVPSIPRGVPLKDQSLFLVQERRLLISKKVTRCVSGDFFCSVA</sequence>
<accession>A0A4Y1ZI00</accession>
<name>A0A4Y1ZI00_9BACL</name>